<keyword evidence="5" id="KW-1185">Reference proteome</keyword>
<evidence type="ECO:0000256" key="2">
    <source>
        <dbReference type="ARBA" id="ARBA00022694"/>
    </source>
</evidence>
<comment type="similarity">
    <text evidence="3">Belongs to the TmcAL family.</text>
</comment>
<comment type="subcellular location">
    <subcellularLocation>
        <location evidence="3">Cytoplasm</location>
    </subcellularLocation>
</comment>
<feature type="binding site" evidence="3">
    <location>
        <position position="161"/>
    </location>
    <ligand>
        <name>ATP</name>
        <dbReference type="ChEBI" id="CHEBI:30616"/>
    </ligand>
</feature>
<dbReference type="GO" id="GO:0006400">
    <property type="term" value="P:tRNA modification"/>
    <property type="evidence" value="ECO:0007669"/>
    <property type="project" value="UniProtKB-UniRule"/>
</dbReference>
<keyword evidence="3" id="KW-0067">ATP-binding</keyword>
<gene>
    <name evidence="3" type="primary">tmcAL</name>
    <name evidence="4" type="ORF">ATZ35_01275</name>
</gene>
<comment type="caution">
    <text evidence="3">Lacks conserved residue(s) required for the propagation of feature annotation.</text>
</comment>
<dbReference type="PANTHER" id="PTHR37825:SF1">
    <property type="entry name" value="TRNA(MET) CYTIDINE ACETATE LIGASE"/>
    <property type="match status" value="1"/>
</dbReference>
<dbReference type="STRING" id="118060.ATZ35_01275"/>
<feature type="binding site" evidence="3">
    <location>
        <begin position="7"/>
        <end position="20"/>
    </location>
    <ligand>
        <name>ATP</name>
        <dbReference type="ChEBI" id="CHEBI:30616"/>
    </ligand>
</feature>
<dbReference type="EC" id="6.3.4.-" evidence="3"/>
<organism evidence="4 5">
    <name type="scientific">Enterococcus rotai</name>
    <dbReference type="NCBI Taxonomy" id="118060"/>
    <lineage>
        <taxon>Bacteria</taxon>
        <taxon>Bacillati</taxon>
        <taxon>Bacillota</taxon>
        <taxon>Bacilli</taxon>
        <taxon>Lactobacillales</taxon>
        <taxon>Enterococcaceae</taxon>
        <taxon>Enterococcus</taxon>
    </lineage>
</organism>
<feature type="binding site" evidence="3">
    <location>
        <position position="101"/>
    </location>
    <ligand>
        <name>ATP</name>
        <dbReference type="ChEBI" id="CHEBI:30616"/>
    </ligand>
</feature>
<dbReference type="SUPFAM" id="SSF52374">
    <property type="entry name" value="Nucleotidylyl transferase"/>
    <property type="match status" value="1"/>
</dbReference>
<dbReference type="Gene3D" id="3.40.50.620">
    <property type="entry name" value="HUPs"/>
    <property type="match status" value="1"/>
</dbReference>
<comment type="catalytic activity">
    <reaction evidence="3">
        <text>cytidine(34) in elongator tRNA(Met) + acetate + ATP = N(4)-acetylcytidine(34) in elongator tRNA(Met) + AMP + diphosphate</text>
        <dbReference type="Rhea" id="RHEA:58144"/>
        <dbReference type="Rhea" id="RHEA-COMP:10693"/>
        <dbReference type="Rhea" id="RHEA-COMP:10694"/>
        <dbReference type="ChEBI" id="CHEBI:30089"/>
        <dbReference type="ChEBI" id="CHEBI:30616"/>
        <dbReference type="ChEBI" id="CHEBI:33019"/>
        <dbReference type="ChEBI" id="CHEBI:74900"/>
        <dbReference type="ChEBI" id="CHEBI:82748"/>
        <dbReference type="ChEBI" id="CHEBI:456215"/>
    </reaction>
</comment>
<keyword evidence="3" id="KW-0694">RNA-binding</keyword>
<name>A0A0U2VDQ1_9ENTE</name>
<keyword evidence="3" id="KW-0963">Cytoplasm</keyword>
<dbReference type="GO" id="GO:0016879">
    <property type="term" value="F:ligase activity, forming carbon-nitrogen bonds"/>
    <property type="evidence" value="ECO:0007669"/>
    <property type="project" value="UniProtKB-UniRule"/>
</dbReference>
<protein>
    <recommendedName>
        <fullName evidence="3">tRNA(Met) cytidine acetate ligase</fullName>
        <ecNumber evidence="3">6.3.4.-</ecNumber>
    </recommendedName>
</protein>
<dbReference type="GO" id="GO:0005524">
    <property type="term" value="F:ATP binding"/>
    <property type="evidence" value="ECO:0007669"/>
    <property type="project" value="UniProtKB-KW"/>
</dbReference>
<dbReference type="GO" id="GO:0005737">
    <property type="term" value="C:cytoplasm"/>
    <property type="evidence" value="ECO:0007669"/>
    <property type="project" value="UniProtKB-SubCell"/>
</dbReference>
<dbReference type="InterPro" id="IPR014729">
    <property type="entry name" value="Rossmann-like_a/b/a_fold"/>
</dbReference>
<evidence type="ECO:0000313" key="4">
    <source>
        <dbReference type="EMBL" id="ALS35836.1"/>
    </source>
</evidence>
<dbReference type="HAMAP" id="MF_01539">
    <property type="entry name" value="TmcAL"/>
    <property type="match status" value="1"/>
</dbReference>
<dbReference type="NCBIfam" id="NF010191">
    <property type="entry name" value="PRK13670.1"/>
    <property type="match status" value="1"/>
</dbReference>
<evidence type="ECO:0000313" key="5">
    <source>
        <dbReference type="Proteomes" id="UP000067523"/>
    </source>
</evidence>
<proteinExistence type="inferred from homology"/>
<dbReference type="RefSeq" id="WP_208928766.1">
    <property type="nucleotide sequence ID" value="NZ_CP013655.1"/>
</dbReference>
<accession>A0A0U2VDQ1</accession>
<comment type="function">
    <text evidence="3">Catalyzes the formation of N(4)-acetylcytidine (ac(4)C) at the wobble position of elongator tRNA(Met), using acetate and ATP as substrates. First activates an acetate ion to form acetyladenylate (Ac-AMP) and then transfers the acetyl group to tRNA to form ac(4)C34.</text>
</comment>
<evidence type="ECO:0000256" key="3">
    <source>
        <dbReference type="HAMAP-Rule" id="MF_01539"/>
    </source>
</evidence>
<reference evidence="5" key="1">
    <citation type="submission" date="2015-12" db="EMBL/GenBank/DDBJ databases">
        <authorList>
            <person name="Lauer A."/>
            <person name="Humrighouse B."/>
            <person name="Loparev V."/>
            <person name="Shewmaker P.L."/>
            <person name="Whitney A.M."/>
            <person name="McLaughlin R.W."/>
        </authorList>
    </citation>
    <scope>NUCLEOTIDE SEQUENCE [LARGE SCALE GENOMIC DNA]</scope>
    <source>
        <strain evidence="5">LMG 26678</strain>
    </source>
</reference>
<keyword evidence="2 3" id="KW-0819">tRNA processing</keyword>
<dbReference type="KEGG" id="erx:ATZ35_01275"/>
<dbReference type="EMBL" id="CP013655">
    <property type="protein sequence ID" value="ALS35836.1"/>
    <property type="molecule type" value="Genomic_DNA"/>
</dbReference>
<sequence>MRSCGIIVEYNPFHNGHQYHAEMARKLSGADIVIAVMSGNFLQRGEPAIIDKWTRAKEALNHGVDLVIELPFAYAVQSADYFASGGVKLLQDLQCDDLCFGTDNQSELDYELFGNFVHNHQKEIDQAYQEIKNNGMSYPQQMTEVFRKFYPNDAFDFSSPNHILGLSYAKENATYEKPMTLYPLKREAAGYHDTKIYQHFASATAIRNAVFSEELDQVKRVLPTQVAIDLSSSPTVSWEEYWPLLKYKVLSSSLVELREIYQMKEGIEYRLQEAAKIADSFHQFIEQAKTKRYTWTRLQRLATYILVNVKQCEIESVRQNNYIHVLGFTEQGQRFLKEKKKNLSLPLITKISKNLSTQLALDIRSNQLYQLGSDRILEQSFGRFPIRVS</sequence>
<dbReference type="InterPro" id="IPR008513">
    <property type="entry name" value="tRNA(Met)_cyd_acetate_ligase"/>
</dbReference>
<dbReference type="PANTHER" id="PTHR37825">
    <property type="entry name" value="TRNA(MET) CYTIDINE ACETATE LIGASE"/>
    <property type="match status" value="1"/>
</dbReference>
<keyword evidence="3" id="KW-0820">tRNA-binding</keyword>
<dbReference type="Proteomes" id="UP000067523">
    <property type="component" value="Chromosome"/>
</dbReference>
<keyword evidence="3" id="KW-0547">Nucleotide-binding</keyword>
<keyword evidence="1 3" id="KW-0436">Ligase</keyword>
<feature type="binding site" evidence="3">
    <location>
        <position position="186"/>
    </location>
    <ligand>
        <name>ATP</name>
        <dbReference type="ChEBI" id="CHEBI:30616"/>
    </ligand>
</feature>
<dbReference type="GO" id="GO:0000049">
    <property type="term" value="F:tRNA binding"/>
    <property type="evidence" value="ECO:0007669"/>
    <property type="project" value="UniProtKB-KW"/>
</dbReference>
<evidence type="ECO:0000256" key="1">
    <source>
        <dbReference type="ARBA" id="ARBA00022598"/>
    </source>
</evidence>
<dbReference type="Pfam" id="PF05636">
    <property type="entry name" value="HIGH_NTase1"/>
    <property type="match status" value="1"/>
</dbReference>
<dbReference type="AlphaFoldDB" id="A0A0U2VDQ1"/>